<dbReference type="GeneID" id="6998017"/>
<name>B6AK03_CRYMR</name>
<proteinExistence type="predicted"/>
<evidence type="ECO:0000256" key="1">
    <source>
        <dbReference type="SAM" id="Phobius"/>
    </source>
</evidence>
<keyword evidence="1" id="KW-1133">Transmembrane helix</keyword>
<feature type="transmembrane region" description="Helical" evidence="1">
    <location>
        <begin position="445"/>
        <end position="467"/>
    </location>
</feature>
<evidence type="ECO:0000313" key="2">
    <source>
        <dbReference type="EMBL" id="EEA08544.1"/>
    </source>
</evidence>
<protein>
    <recommendedName>
        <fullName evidence="4">Protease prsW family protein</fullName>
    </recommendedName>
</protein>
<organism evidence="2 3">
    <name type="scientific">Cryptosporidium muris (strain RN66)</name>
    <dbReference type="NCBI Taxonomy" id="441375"/>
    <lineage>
        <taxon>Eukaryota</taxon>
        <taxon>Sar</taxon>
        <taxon>Alveolata</taxon>
        <taxon>Apicomplexa</taxon>
        <taxon>Conoidasida</taxon>
        <taxon>Coccidia</taxon>
        <taxon>Eucoccidiorida</taxon>
        <taxon>Eimeriorina</taxon>
        <taxon>Cryptosporidiidae</taxon>
        <taxon>Cryptosporidium</taxon>
    </lineage>
</organism>
<reference evidence="2" key="1">
    <citation type="submission" date="2008-06" db="EMBL/GenBank/DDBJ databases">
        <authorList>
            <person name="Lorenzi H."/>
            <person name="Inman J."/>
            <person name="Miller J."/>
            <person name="Schobel S."/>
            <person name="Amedeo P."/>
            <person name="Caler E.V."/>
            <person name="da Silva J."/>
        </authorList>
    </citation>
    <scope>NUCLEOTIDE SEQUENCE [LARGE SCALE GENOMIC DNA]</scope>
    <source>
        <strain evidence="2">RN66</strain>
    </source>
</reference>
<feature type="transmembrane region" description="Helical" evidence="1">
    <location>
        <begin position="257"/>
        <end position="276"/>
    </location>
</feature>
<accession>B6AK03</accession>
<dbReference type="InterPro" id="IPR026898">
    <property type="entry name" value="PrsW"/>
</dbReference>
<feature type="transmembrane region" description="Helical" evidence="1">
    <location>
        <begin position="157"/>
        <end position="179"/>
    </location>
</feature>
<dbReference type="OrthoDB" id="343998at2759"/>
<feature type="transmembrane region" description="Helical" evidence="1">
    <location>
        <begin position="214"/>
        <end position="237"/>
    </location>
</feature>
<keyword evidence="1" id="KW-0812">Transmembrane</keyword>
<dbReference type="GO" id="GO:0008233">
    <property type="term" value="F:peptidase activity"/>
    <property type="evidence" value="ECO:0007669"/>
    <property type="project" value="InterPro"/>
</dbReference>
<dbReference type="eggNOG" id="ENOG502SEMX">
    <property type="taxonomic scope" value="Eukaryota"/>
</dbReference>
<sequence>MLNETLQYHFDIEPNIQIQNPTGSNTNLNSFTGDNFRAINGTKNILYYGLVSILVVTAILIYYKGINGIFLMLFGISPAILIIYMLIHNHSCLSINILLDMFFTGATLSITLTIIIESILLLIFRKFHGTCLVDNIKQISNKLTENTLNNISGISSYIYNLIWCMSKIIIFYVMTVGIVEEIFKLIPTKRIKVNISDINSLNSYWWRYIRSPRAYVIANIASASGFATVENIAYLFTAADRFDLLLPIALARGILSIPFHIFATGYASILLAKYIYRDFNCISTLVVQDNYVQIEDDSTENTLCTIVGNNNQINPQTLATNNSISSKFEPGVSISLLCVLPSSILHGIYDACLVMILMIKPCQNTYSEVSFINGNQQSVNHSLKSSLNWKSKVYQYIKPVFSHIYKRRLIELISFLNSAYPQYDKDPNYLYSEICNDHYKNLVNIISTFCLTAAMLSLILCITLFFYEWRRYSQINH</sequence>
<evidence type="ECO:0000313" key="3">
    <source>
        <dbReference type="Proteomes" id="UP000001460"/>
    </source>
</evidence>
<dbReference type="RefSeq" id="XP_002142893.1">
    <property type="nucleotide sequence ID" value="XM_002142857.1"/>
</dbReference>
<dbReference type="VEuPathDB" id="CryptoDB:CMU_003830"/>
<feature type="transmembrane region" description="Helical" evidence="1">
    <location>
        <begin position="99"/>
        <end position="124"/>
    </location>
</feature>
<dbReference type="OMA" id="YLYSEIC"/>
<feature type="transmembrane region" description="Helical" evidence="1">
    <location>
        <begin position="69"/>
        <end position="87"/>
    </location>
</feature>
<evidence type="ECO:0008006" key="4">
    <source>
        <dbReference type="Google" id="ProtNLM"/>
    </source>
</evidence>
<dbReference type="Pfam" id="PF13367">
    <property type="entry name" value="PrsW-protease"/>
    <property type="match status" value="1"/>
</dbReference>
<keyword evidence="3" id="KW-1185">Reference proteome</keyword>
<dbReference type="Proteomes" id="UP000001460">
    <property type="component" value="Unassembled WGS sequence"/>
</dbReference>
<feature type="transmembrane region" description="Helical" evidence="1">
    <location>
        <begin position="45"/>
        <end position="63"/>
    </location>
</feature>
<dbReference type="EMBL" id="DS989741">
    <property type="protein sequence ID" value="EEA08544.1"/>
    <property type="molecule type" value="Genomic_DNA"/>
</dbReference>
<dbReference type="AlphaFoldDB" id="B6AK03"/>
<keyword evidence="1" id="KW-0472">Membrane</keyword>
<gene>
    <name evidence="2" type="ORF">CMU_003830</name>
</gene>